<dbReference type="Pfam" id="PF03460">
    <property type="entry name" value="NIR_SIR_ferr"/>
    <property type="match status" value="1"/>
</dbReference>
<accession>A0A1I4PCV6</accession>
<keyword evidence="4" id="KW-0560">Oxidoreductase</keyword>
<feature type="region of interest" description="Disordered" evidence="7">
    <location>
        <begin position="1"/>
        <end position="23"/>
    </location>
</feature>
<keyword evidence="5" id="KW-0408">Iron</keyword>
<keyword evidence="1" id="KW-0004">4Fe-4S</keyword>
<dbReference type="EMBL" id="FOTK01000024">
    <property type="protein sequence ID" value="SFM25578.1"/>
    <property type="molecule type" value="Genomic_DNA"/>
</dbReference>
<dbReference type="Proteomes" id="UP000199048">
    <property type="component" value="Unassembled WGS sequence"/>
</dbReference>
<dbReference type="GO" id="GO:0046872">
    <property type="term" value="F:metal ion binding"/>
    <property type="evidence" value="ECO:0007669"/>
    <property type="project" value="UniProtKB-KW"/>
</dbReference>
<gene>
    <name evidence="9" type="ORF">SAMN05192568_102430</name>
</gene>
<dbReference type="PANTHER" id="PTHR32439:SF9">
    <property type="entry name" value="BLR3264 PROTEIN"/>
    <property type="match status" value="1"/>
</dbReference>
<evidence type="ECO:0000256" key="3">
    <source>
        <dbReference type="ARBA" id="ARBA00022723"/>
    </source>
</evidence>
<dbReference type="InterPro" id="IPR012798">
    <property type="entry name" value="Cbl_synth_CobG-like"/>
</dbReference>
<dbReference type="GO" id="GO:0020037">
    <property type="term" value="F:heme binding"/>
    <property type="evidence" value="ECO:0007669"/>
    <property type="project" value="InterPro"/>
</dbReference>
<dbReference type="InterPro" id="IPR051329">
    <property type="entry name" value="NIR_SIR_4Fe-4S"/>
</dbReference>
<dbReference type="GO" id="GO:0016491">
    <property type="term" value="F:oxidoreductase activity"/>
    <property type="evidence" value="ECO:0007669"/>
    <property type="project" value="UniProtKB-KW"/>
</dbReference>
<name>A0A1I4PCV6_9HYPH</name>
<dbReference type="PROSITE" id="PS00365">
    <property type="entry name" value="NIR_SIR"/>
    <property type="match status" value="1"/>
</dbReference>
<dbReference type="STRING" id="582667.SAMN05192568_102430"/>
<dbReference type="InterPro" id="IPR006066">
    <property type="entry name" value="NO2/SO3_Rdtase_FeS/sirohaem_BS"/>
</dbReference>
<reference evidence="10" key="1">
    <citation type="submission" date="2016-10" db="EMBL/GenBank/DDBJ databases">
        <authorList>
            <person name="Varghese N."/>
            <person name="Submissions S."/>
        </authorList>
    </citation>
    <scope>NUCLEOTIDE SEQUENCE [LARGE SCALE GENOMIC DNA]</scope>
    <source>
        <strain evidence="10">BL36</strain>
    </source>
</reference>
<keyword evidence="10" id="KW-1185">Reference proteome</keyword>
<dbReference type="SUPFAM" id="SSF55124">
    <property type="entry name" value="Nitrite/Sulfite reductase N-terminal domain-like"/>
    <property type="match status" value="2"/>
</dbReference>
<dbReference type="NCBIfam" id="TIGR02435">
    <property type="entry name" value="CobG"/>
    <property type="match status" value="1"/>
</dbReference>
<keyword evidence="2" id="KW-0349">Heme</keyword>
<evidence type="ECO:0000256" key="6">
    <source>
        <dbReference type="ARBA" id="ARBA00023014"/>
    </source>
</evidence>
<dbReference type="AlphaFoldDB" id="A0A1I4PCV6"/>
<evidence type="ECO:0000313" key="9">
    <source>
        <dbReference type="EMBL" id="SFM25578.1"/>
    </source>
</evidence>
<dbReference type="OrthoDB" id="7459360at2"/>
<dbReference type="Gene3D" id="3.90.480.10">
    <property type="entry name" value="Sulfite Reductase Hemoprotein,Domain 2"/>
    <property type="match status" value="1"/>
</dbReference>
<keyword evidence="6" id="KW-0411">Iron-sulfur</keyword>
<dbReference type="InterPro" id="IPR036136">
    <property type="entry name" value="Nit/Sulf_reduc_fer-like_dom_sf"/>
</dbReference>
<dbReference type="PRINTS" id="PR00397">
    <property type="entry name" value="SIROHAEM"/>
</dbReference>
<dbReference type="PANTHER" id="PTHR32439">
    <property type="entry name" value="FERREDOXIN--NITRITE REDUCTASE, CHLOROPLASTIC"/>
    <property type="match status" value="1"/>
</dbReference>
<evidence type="ECO:0000256" key="1">
    <source>
        <dbReference type="ARBA" id="ARBA00022485"/>
    </source>
</evidence>
<feature type="region of interest" description="Disordered" evidence="7">
    <location>
        <begin position="234"/>
        <end position="273"/>
    </location>
</feature>
<dbReference type="InterPro" id="IPR005117">
    <property type="entry name" value="NiRdtase/SiRdtase_haem-b_fer"/>
</dbReference>
<sequence length="478" mass="49443">MSVAAHRRALPDAPARRGWCPGLSRPMPTGDGLLARVHPPLGILTLPQARAVAEGARRFGNGHLDLTARANLQIRGVSDATRAPLARLLEAAGLGDTRADGGPQRLTLTSPLAGRDPAETFDVPALARAIEAAGLAVSGLPAKTLVVVEGRLRAEMPEADAYVFPAASGGVRIAVAAEEHGRRDCVTCSEEEAPAAVAALLNAFAGTGRRRTRDLSPDDFSALENAVRLAMQAQVPSPVRERDRVRGQVFPDRAHPSPQPSPARERGRGGVSPIGAPFSPPAGIAPLAASQSVLTVDAPFGRCTADALDRLVDLASRLSAEEIRLSPTRGFMLLSRQEPSDADLTALAQNFIVAPDDPRRSVAACTGAPACASGSTPTLADAADVAEAFRPFGADGRSAHVSGCAKGCARPGPADLTLVGRDGLYGAVIGGAPGDEPAMHLPIEAVLERLGRAKTIGLAAAFAPDRAKTDIGRTRRPA</sequence>
<feature type="domain" description="Nitrite/Sulfite reductase ferredoxin-like" evidence="8">
    <location>
        <begin position="26"/>
        <end position="92"/>
    </location>
</feature>
<dbReference type="Gene3D" id="3.30.413.10">
    <property type="entry name" value="Sulfite Reductase Hemoprotein, domain 1"/>
    <property type="match status" value="2"/>
</dbReference>
<keyword evidence="3" id="KW-0479">Metal-binding</keyword>
<evidence type="ECO:0000256" key="7">
    <source>
        <dbReference type="SAM" id="MobiDB-lite"/>
    </source>
</evidence>
<evidence type="ECO:0000259" key="8">
    <source>
        <dbReference type="Pfam" id="PF03460"/>
    </source>
</evidence>
<proteinExistence type="predicted"/>
<dbReference type="SUPFAM" id="SSF56014">
    <property type="entry name" value="Nitrite and sulphite reductase 4Fe-4S domain-like"/>
    <property type="match status" value="1"/>
</dbReference>
<evidence type="ECO:0000256" key="4">
    <source>
        <dbReference type="ARBA" id="ARBA00023002"/>
    </source>
</evidence>
<dbReference type="InterPro" id="IPR045854">
    <property type="entry name" value="NO2/SO3_Rdtase_4Fe4S_sf"/>
</dbReference>
<dbReference type="GO" id="GO:0051539">
    <property type="term" value="F:4 iron, 4 sulfur cluster binding"/>
    <property type="evidence" value="ECO:0007669"/>
    <property type="project" value="UniProtKB-KW"/>
</dbReference>
<evidence type="ECO:0000256" key="2">
    <source>
        <dbReference type="ARBA" id="ARBA00022617"/>
    </source>
</evidence>
<dbReference type="RefSeq" id="WP_092043701.1">
    <property type="nucleotide sequence ID" value="NZ_FOTK01000024.1"/>
</dbReference>
<protein>
    <submittedName>
        <fullName evidence="9">Precorrin-3B synthase</fullName>
    </submittedName>
</protein>
<organism evidence="9 10">
    <name type="scientific">Methylobacterium pseudosasicola</name>
    <dbReference type="NCBI Taxonomy" id="582667"/>
    <lineage>
        <taxon>Bacteria</taxon>
        <taxon>Pseudomonadati</taxon>
        <taxon>Pseudomonadota</taxon>
        <taxon>Alphaproteobacteria</taxon>
        <taxon>Hyphomicrobiales</taxon>
        <taxon>Methylobacteriaceae</taxon>
        <taxon>Methylobacterium</taxon>
    </lineage>
</organism>
<evidence type="ECO:0000256" key="5">
    <source>
        <dbReference type="ARBA" id="ARBA00023004"/>
    </source>
</evidence>
<evidence type="ECO:0000313" key="10">
    <source>
        <dbReference type="Proteomes" id="UP000199048"/>
    </source>
</evidence>